<proteinExistence type="predicted"/>
<keyword evidence="2" id="KW-0732">Signal</keyword>
<evidence type="ECO:0000313" key="3">
    <source>
        <dbReference type="EMBL" id="MFD1189922.1"/>
    </source>
</evidence>
<feature type="chain" id="PRO_5047030171" evidence="2">
    <location>
        <begin position="21"/>
        <end position="199"/>
    </location>
</feature>
<evidence type="ECO:0000313" key="4">
    <source>
        <dbReference type="Proteomes" id="UP001597216"/>
    </source>
</evidence>
<evidence type="ECO:0000256" key="2">
    <source>
        <dbReference type="SAM" id="SignalP"/>
    </source>
</evidence>
<keyword evidence="4" id="KW-1185">Reference proteome</keyword>
<name>A0ABW3SYQ1_9CAUL</name>
<dbReference type="Proteomes" id="UP001597216">
    <property type="component" value="Unassembled WGS sequence"/>
</dbReference>
<protein>
    <submittedName>
        <fullName evidence="3">Uncharacterized protein</fullName>
    </submittedName>
</protein>
<feature type="region of interest" description="Disordered" evidence="1">
    <location>
        <begin position="173"/>
        <end position="199"/>
    </location>
</feature>
<organism evidence="3 4">
    <name type="scientific">Phenylobacterium conjunctum</name>
    <dbReference type="NCBI Taxonomy" id="1298959"/>
    <lineage>
        <taxon>Bacteria</taxon>
        <taxon>Pseudomonadati</taxon>
        <taxon>Pseudomonadota</taxon>
        <taxon>Alphaproteobacteria</taxon>
        <taxon>Caulobacterales</taxon>
        <taxon>Caulobacteraceae</taxon>
        <taxon>Phenylobacterium</taxon>
    </lineage>
</organism>
<feature type="signal peptide" evidence="2">
    <location>
        <begin position="1"/>
        <end position="20"/>
    </location>
</feature>
<dbReference type="EMBL" id="JBHTLQ010000007">
    <property type="protein sequence ID" value="MFD1189922.1"/>
    <property type="molecule type" value="Genomic_DNA"/>
</dbReference>
<comment type="caution">
    <text evidence="3">The sequence shown here is derived from an EMBL/GenBank/DDBJ whole genome shotgun (WGS) entry which is preliminary data.</text>
</comment>
<evidence type="ECO:0000256" key="1">
    <source>
        <dbReference type="SAM" id="MobiDB-lite"/>
    </source>
</evidence>
<gene>
    <name evidence="3" type="ORF">ACFQ27_04960</name>
</gene>
<reference evidence="4" key="1">
    <citation type="journal article" date="2019" name="Int. J. Syst. Evol. Microbiol.">
        <title>The Global Catalogue of Microorganisms (GCM) 10K type strain sequencing project: providing services to taxonomists for standard genome sequencing and annotation.</title>
        <authorList>
            <consortium name="The Broad Institute Genomics Platform"/>
            <consortium name="The Broad Institute Genome Sequencing Center for Infectious Disease"/>
            <person name="Wu L."/>
            <person name="Ma J."/>
        </authorList>
    </citation>
    <scope>NUCLEOTIDE SEQUENCE [LARGE SCALE GENOMIC DNA]</scope>
    <source>
        <strain evidence="4">CCUG 55074</strain>
    </source>
</reference>
<dbReference type="RefSeq" id="WP_374345100.1">
    <property type="nucleotide sequence ID" value="NZ_JBHTLQ010000007.1"/>
</dbReference>
<accession>A0ABW3SYQ1</accession>
<sequence>MSALLLALLLAAQDAPPAAAAPAEPPPVEEELPWPPGAPKDDYGLVAWCYGALSGYLDLHDRMIPEVSRIEAQFQRPGSTLAQDMKTYDDLVTMSRGNMKLFARAMQAAEKASLKPINTRGAALIGQGRKAWAGADTLPVRTVAQQWMGWTLPARCAPTATELEKRAKLMGTAFQANAEEEAPPPAPEAPPAEAAPTPQ</sequence>